<dbReference type="PRINTS" id="PR00300">
    <property type="entry name" value="CLPPROTEASEA"/>
</dbReference>
<dbReference type="SUPFAM" id="SSF52540">
    <property type="entry name" value="P-loop containing nucleoside triphosphate hydrolases"/>
    <property type="match status" value="1"/>
</dbReference>
<protein>
    <recommendedName>
        <fullName evidence="7">Clp R domain-containing protein</fullName>
    </recommendedName>
</protein>
<dbReference type="InterPro" id="IPR027417">
    <property type="entry name" value="P-loop_NTPase"/>
</dbReference>
<dbReference type="InterPro" id="IPR051650">
    <property type="entry name" value="SL_signaling_regulator"/>
</dbReference>
<dbReference type="Gene3D" id="3.40.50.300">
    <property type="entry name" value="P-loop containing nucleotide triphosphate hydrolases"/>
    <property type="match status" value="2"/>
</dbReference>
<evidence type="ECO:0000256" key="2">
    <source>
        <dbReference type="ARBA" id="ARBA00022737"/>
    </source>
</evidence>
<dbReference type="InterPro" id="IPR058680">
    <property type="entry name" value="NBD_SMAX1-like"/>
</dbReference>
<dbReference type="Pfam" id="PF26587">
    <property type="entry name" value="AAA_lid_SMAX1"/>
    <property type="match status" value="1"/>
</dbReference>
<sequence>MRAGANWVQHTLTPAAQSVLKHAIAEARRRGHAQVQPLHVAAMLLTHSESRLREAWMHAGPTPLRALEVCFNVALGHLAQSGPAAPSQPTLSNALVAALKRAHAHQRRGCCPEQQQPPLLAVKVELEQLIISVLDDPSVSRVIKEAGSSSAHIKGNLEDNNNNNPLISLTPSTTGCLPCTSSLPGLRPSGKPCSKPEFSSLNMNGFMSFRAPGVELGGKENDICRLMEILLGSTKRNALLVVDSDSSACPSAIVKDLALRIKKGQVPEQLHGLQVLEPQLSSSSFALCSQLEIEQKLGELSRIVDECMPEGALLHLGDLQWLSDPVQVKKGTASFCPAQHAVAELERLLLRHAGSRLWFVGVATQQVFARCQARHPELEGRWGLQPLQVACTASPSSSASQQLDKPSYGDGEVGDKLQCCTECLAKFEQERHQLHEHERLSLHLAPAEWCSLSSGGALNEGRLDTHSSQVKSQSVIQKLKELQRKWQGTCQSVHAHLHVPVSSILKTESSPLSQKIANGSLVDGKTHMSLQNTTVSGNPLQRRPQWQIHQERMQERTGNASPLRGFPWQMASSKGTQPKTLVTNTPAPGINQGPPLPSQERITDRLKGLYKALLSRVGWQGEAVAAITSTVMNCRSGMGRMRGVVPKIDSWLLLLGPDPVAKRLIAKALAEIVAGSEENLVFLSFGDQTVSKLETDCNGVRCRGRSSLDRLAEAVRMKPISVLLLEDIDKADTVVRGSLLRAMERGKMADSSGREVNFGNVIVLMTSRGGTMRLLVEDTHSSKVIFQSQNNTAVFEREAVLLDTEEANGELVHPVNGFLKRKVDWPILRQPEQRVQLKRPKLSFSQRQALVLDLNLLAEENEDSLSSAITGQSQKACRRNQAEDEDMTRDRVLGCARDRLSDKFCELLDYAVVLKPYDFSGVAGRVLAQLTKAFERITTEGASLEVDVTVLEHILAVIWWGSTIFDTWVADVVGKSVAAVLADVSIAENTVIKLVGDSEHGCRRANTRESIFSGPQLPLFIEISRST</sequence>
<accession>A0ABP1C4M3</accession>
<evidence type="ECO:0000259" key="7">
    <source>
        <dbReference type="PROSITE" id="PS51903"/>
    </source>
</evidence>
<dbReference type="Gene3D" id="1.10.1780.10">
    <property type="entry name" value="Clp, N-terminal domain"/>
    <property type="match status" value="1"/>
</dbReference>
<dbReference type="InterPro" id="IPR004176">
    <property type="entry name" value="Clp_R_N"/>
</dbReference>
<keyword evidence="3" id="KW-0805">Transcription regulation</keyword>
<evidence type="ECO:0000256" key="3">
    <source>
        <dbReference type="ARBA" id="ARBA00023015"/>
    </source>
</evidence>
<evidence type="ECO:0000313" key="9">
    <source>
        <dbReference type="Proteomes" id="UP001497522"/>
    </source>
</evidence>
<dbReference type="PANTHER" id="PTHR43572:SF13">
    <property type="entry name" value="PROTEIN SUPPRESSOR OF MAX2 1"/>
    <property type="match status" value="1"/>
</dbReference>
<dbReference type="InterPro" id="IPR001270">
    <property type="entry name" value="ClpA/B"/>
</dbReference>
<reference evidence="8" key="1">
    <citation type="submission" date="2024-03" db="EMBL/GenBank/DDBJ databases">
        <authorList>
            <consortium name="ELIXIR-Norway"/>
            <consortium name="Elixir Norway"/>
        </authorList>
    </citation>
    <scope>NUCLEOTIDE SEQUENCE</scope>
</reference>
<comment type="similarity">
    <text evidence="1">Belongs to the ClpA/ClpB family.</text>
</comment>
<keyword evidence="9" id="KW-1185">Reference proteome</keyword>
<dbReference type="Pfam" id="PF02861">
    <property type="entry name" value="Clp_N"/>
    <property type="match status" value="1"/>
</dbReference>
<name>A0ABP1C4M3_9BRYO</name>
<dbReference type="PROSITE" id="PS51903">
    <property type="entry name" value="CLP_R"/>
    <property type="match status" value="1"/>
</dbReference>
<proteinExistence type="inferred from homology"/>
<dbReference type="SUPFAM" id="SSF81923">
    <property type="entry name" value="Double Clp-N motif"/>
    <property type="match status" value="1"/>
</dbReference>
<organism evidence="8 9">
    <name type="scientific">Sphagnum jensenii</name>
    <dbReference type="NCBI Taxonomy" id="128206"/>
    <lineage>
        <taxon>Eukaryota</taxon>
        <taxon>Viridiplantae</taxon>
        <taxon>Streptophyta</taxon>
        <taxon>Embryophyta</taxon>
        <taxon>Bryophyta</taxon>
        <taxon>Sphagnophytina</taxon>
        <taxon>Sphagnopsida</taxon>
        <taxon>Sphagnales</taxon>
        <taxon>Sphagnaceae</taxon>
        <taxon>Sphagnum</taxon>
    </lineage>
</organism>
<dbReference type="InterPro" id="IPR003959">
    <property type="entry name" value="ATPase_AAA_core"/>
</dbReference>
<feature type="compositionally biased region" description="Polar residues" evidence="6">
    <location>
        <begin position="570"/>
        <end position="586"/>
    </location>
</feature>
<keyword evidence="2 5" id="KW-0677">Repeat</keyword>
<evidence type="ECO:0000256" key="6">
    <source>
        <dbReference type="SAM" id="MobiDB-lite"/>
    </source>
</evidence>
<dbReference type="InterPro" id="IPR058954">
    <property type="entry name" value="AAA_lid_SMAX1"/>
</dbReference>
<feature type="domain" description="Clp R" evidence="7">
    <location>
        <begin position="8"/>
        <end position="163"/>
    </location>
</feature>
<feature type="region of interest" description="Disordered" evidence="6">
    <location>
        <begin position="554"/>
        <end position="598"/>
    </location>
</feature>
<dbReference type="Pfam" id="PF07724">
    <property type="entry name" value="AAA_2"/>
    <property type="match status" value="1"/>
</dbReference>
<dbReference type="InterPro" id="IPR036628">
    <property type="entry name" value="Clp_N_dom_sf"/>
</dbReference>
<dbReference type="EMBL" id="OZ023710">
    <property type="protein sequence ID" value="CAK9883305.1"/>
    <property type="molecule type" value="Genomic_DNA"/>
</dbReference>
<dbReference type="Pfam" id="PF23569">
    <property type="entry name" value="NBD_SMAX1"/>
    <property type="match status" value="1"/>
</dbReference>
<gene>
    <name evidence="8" type="ORF">CSSPJE1EN2_LOCUS24556</name>
</gene>
<dbReference type="CDD" id="cd19499">
    <property type="entry name" value="RecA-like_ClpB_Hsp104-like"/>
    <property type="match status" value="1"/>
</dbReference>
<evidence type="ECO:0000313" key="8">
    <source>
        <dbReference type="EMBL" id="CAK9883305.1"/>
    </source>
</evidence>
<dbReference type="PANTHER" id="PTHR43572">
    <property type="entry name" value="CHAPERONE PROTEIN CLPD, CHLOROPLASTIC"/>
    <property type="match status" value="1"/>
</dbReference>
<evidence type="ECO:0000256" key="4">
    <source>
        <dbReference type="ARBA" id="ARBA00023163"/>
    </source>
</evidence>
<evidence type="ECO:0000256" key="1">
    <source>
        <dbReference type="ARBA" id="ARBA00008675"/>
    </source>
</evidence>
<dbReference type="Proteomes" id="UP001497522">
    <property type="component" value="Chromosome 9"/>
</dbReference>
<evidence type="ECO:0000256" key="5">
    <source>
        <dbReference type="PROSITE-ProRule" id="PRU01251"/>
    </source>
</evidence>
<keyword evidence="4" id="KW-0804">Transcription</keyword>